<dbReference type="InterPro" id="IPR036859">
    <property type="entry name" value="CAP-Gly_dom_sf"/>
</dbReference>
<organism evidence="2 3">
    <name type="scientific">Oopsacas minuta</name>
    <dbReference type="NCBI Taxonomy" id="111878"/>
    <lineage>
        <taxon>Eukaryota</taxon>
        <taxon>Metazoa</taxon>
        <taxon>Porifera</taxon>
        <taxon>Hexactinellida</taxon>
        <taxon>Hexasterophora</taxon>
        <taxon>Lyssacinosida</taxon>
        <taxon>Leucopsacidae</taxon>
        <taxon>Oopsacas</taxon>
    </lineage>
</organism>
<dbReference type="EMBL" id="JAKMXF010000050">
    <property type="protein sequence ID" value="KAI6659760.1"/>
    <property type="molecule type" value="Genomic_DNA"/>
</dbReference>
<gene>
    <name evidence="2" type="ORF">LOD99_10650</name>
</gene>
<accession>A0AAV7KFT7</accession>
<dbReference type="Pfam" id="PF01302">
    <property type="entry name" value="CAP_GLY"/>
    <property type="match status" value="1"/>
</dbReference>
<reference evidence="2 3" key="1">
    <citation type="journal article" date="2023" name="BMC Biol.">
        <title>The compact genome of the sponge Oopsacas minuta (Hexactinellida) is lacking key metazoan core genes.</title>
        <authorList>
            <person name="Santini S."/>
            <person name="Schenkelaars Q."/>
            <person name="Jourda C."/>
            <person name="Duchesne M."/>
            <person name="Belahbib H."/>
            <person name="Rocher C."/>
            <person name="Selva M."/>
            <person name="Riesgo A."/>
            <person name="Vervoort M."/>
            <person name="Leys S.P."/>
            <person name="Kodjabachian L."/>
            <person name="Le Bivic A."/>
            <person name="Borchiellini C."/>
            <person name="Claverie J.M."/>
            <person name="Renard E."/>
        </authorList>
    </citation>
    <scope>NUCLEOTIDE SEQUENCE [LARGE SCALE GENOMIC DNA]</scope>
    <source>
        <strain evidence="2">SPO-2</strain>
    </source>
</reference>
<dbReference type="AlphaFoldDB" id="A0AAV7KFT7"/>
<dbReference type="Proteomes" id="UP001165289">
    <property type="component" value="Unassembled WGS sequence"/>
</dbReference>
<feature type="non-terminal residue" evidence="2">
    <location>
        <position position="1"/>
    </location>
</feature>
<dbReference type="SMART" id="SM01052">
    <property type="entry name" value="CAP_GLY"/>
    <property type="match status" value="1"/>
</dbReference>
<dbReference type="PROSITE" id="PS50245">
    <property type="entry name" value="CAP_GLY_2"/>
    <property type="match status" value="1"/>
</dbReference>
<evidence type="ECO:0000259" key="1">
    <source>
        <dbReference type="PROSITE" id="PS50245"/>
    </source>
</evidence>
<dbReference type="SUPFAM" id="SSF74924">
    <property type="entry name" value="Cap-Gly domain"/>
    <property type="match status" value="1"/>
</dbReference>
<evidence type="ECO:0000313" key="2">
    <source>
        <dbReference type="EMBL" id="KAI6659760.1"/>
    </source>
</evidence>
<dbReference type="InterPro" id="IPR000938">
    <property type="entry name" value="CAP-Gly_domain"/>
</dbReference>
<proteinExistence type="predicted"/>
<name>A0AAV7KFT7_9METZ</name>
<keyword evidence="3" id="KW-1185">Reference proteome</keyword>
<sequence>TVAEKQPQYAIVAAKQTQPKYSLIKLMLNGKFQEFYSLKQVDDPNTLIGELILCRSKLSCDYVVGTLKVIIPVQYQYDKTIAGIEFIDPLGNSNGEFNGKRYFKTNHFCAIFLPINEVYMCYNKQTI</sequence>
<evidence type="ECO:0000313" key="3">
    <source>
        <dbReference type="Proteomes" id="UP001165289"/>
    </source>
</evidence>
<dbReference type="Gene3D" id="2.30.30.190">
    <property type="entry name" value="CAP Gly-rich-like domain"/>
    <property type="match status" value="1"/>
</dbReference>
<comment type="caution">
    <text evidence="2">The sequence shown here is derived from an EMBL/GenBank/DDBJ whole genome shotgun (WGS) entry which is preliminary data.</text>
</comment>
<protein>
    <recommendedName>
        <fullName evidence="1">CAP-Gly domain-containing protein</fullName>
    </recommendedName>
</protein>
<feature type="domain" description="CAP-Gly" evidence="1">
    <location>
        <begin position="82"/>
        <end position="114"/>
    </location>
</feature>